<dbReference type="EMBL" id="JALJOR010000007">
    <property type="protein sequence ID" value="KAK9814324.1"/>
    <property type="molecule type" value="Genomic_DNA"/>
</dbReference>
<evidence type="ECO:0000313" key="1">
    <source>
        <dbReference type="EMBL" id="KAK9814324.1"/>
    </source>
</evidence>
<comment type="caution">
    <text evidence="1">The sequence shown here is derived from an EMBL/GenBank/DDBJ whole genome shotgun (WGS) entry which is preliminary data.</text>
</comment>
<evidence type="ECO:0000313" key="2">
    <source>
        <dbReference type="Proteomes" id="UP001489004"/>
    </source>
</evidence>
<proteinExistence type="predicted"/>
<organism evidence="1 2">
    <name type="scientific">[Myrmecia] bisecta</name>
    <dbReference type="NCBI Taxonomy" id="41462"/>
    <lineage>
        <taxon>Eukaryota</taxon>
        <taxon>Viridiplantae</taxon>
        <taxon>Chlorophyta</taxon>
        <taxon>core chlorophytes</taxon>
        <taxon>Trebouxiophyceae</taxon>
        <taxon>Trebouxiales</taxon>
        <taxon>Trebouxiaceae</taxon>
        <taxon>Myrmecia</taxon>
    </lineage>
</organism>
<dbReference type="Pfam" id="PF04720">
    <property type="entry name" value="PDDEXK_6"/>
    <property type="match status" value="1"/>
</dbReference>
<gene>
    <name evidence="1" type="ORF">WJX72_004060</name>
</gene>
<dbReference type="PANTHER" id="PTHR31579">
    <property type="entry name" value="OS03G0796600 PROTEIN"/>
    <property type="match status" value="1"/>
</dbReference>
<protein>
    <submittedName>
        <fullName evidence="1">Uncharacterized protein</fullName>
    </submittedName>
</protein>
<sequence length="350" mass="37315">MSSALEDPGTVNTLLFDLEAEESSESASQAGASAALDKQRLAALYRQLAACQPSTLWEIRLLRDVKRFREAVLEEDGRQDSVVLASKLHNVGYSVALRTAVGGGSGQDCFHHLHHEFLVVGSEGELAGQDLIVDPSFRDQFVISQSTPLYRQLLERVPAVFVGTAHALVPLVRLLCSEMACAFEANGQACPPWRQPKSMISKWLPARARDITLGRGSLPSSPSPSGALADTFSLLVESGLSPTGPLSPYASPPGAACLPGVPLQGQELAQPFSTKGFRLKSLLTTKLAAPSVREQLAEDMKQVMGTWQQPRLQSGGSGKITAVHAVGEGPWGQPAIRTVKMAGARAVRAC</sequence>
<accession>A0AAW1Q1I8</accession>
<reference evidence="1 2" key="1">
    <citation type="journal article" date="2024" name="Nat. Commun.">
        <title>Phylogenomics reveals the evolutionary origins of lichenization in chlorophyte algae.</title>
        <authorList>
            <person name="Puginier C."/>
            <person name="Libourel C."/>
            <person name="Otte J."/>
            <person name="Skaloud P."/>
            <person name="Haon M."/>
            <person name="Grisel S."/>
            <person name="Petersen M."/>
            <person name="Berrin J.G."/>
            <person name="Delaux P.M."/>
            <person name="Dal Grande F."/>
            <person name="Keller J."/>
        </authorList>
    </citation>
    <scope>NUCLEOTIDE SEQUENCE [LARGE SCALE GENOMIC DNA]</scope>
    <source>
        <strain evidence="1 2">SAG 2043</strain>
    </source>
</reference>
<dbReference type="InterPro" id="IPR006502">
    <property type="entry name" value="PDDEXK-like"/>
</dbReference>
<name>A0AAW1Q1I8_9CHLO</name>
<dbReference type="PANTHER" id="PTHR31579:SF1">
    <property type="entry name" value="OS03G0796600 PROTEIN"/>
    <property type="match status" value="1"/>
</dbReference>
<dbReference type="AlphaFoldDB" id="A0AAW1Q1I8"/>
<keyword evidence="2" id="KW-1185">Reference proteome</keyword>
<dbReference type="Proteomes" id="UP001489004">
    <property type="component" value="Unassembled WGS sequence"/>
</dbReference>